<evidence type="ECO:0000256" key="4">
    <source>
        <dbReference type="ARBA" id="ARBA00022692"/>
    </source>
</evidence>
<keyword evidence="6 12" id="KW-1133">Transmembrane helix</keyword>
<evidence type="ECO:0000256" key="2">
    <source>
        <dbReference type="ARBA" id="ARBA00010617"/>
    </source>
</evidence>
<dbReference type="GO" id="GO:0016020">
    <property type="term" value="C:membrane"/>
    <property type="evidence" value="ECO:0007669"/>
    <property type="project" value="UniProtKB-SubCell"/>
</dbReference>
<comment type="subcellular location">
    <subcellularLocation>
        <location evidence="1">Membrane</location>
        <topology evidence="1">Single-pass membrane protein</topology>
    </subcellularLocation>
</comment>
<evidence type="ECO:0000256" key="3">
    <source>
        <dbReference type="ARBA" id="ARBA00022617"/>
    </source>
</evidence>
<dbReference type="InterPro" id="IPR002401">
    <property type="entry name" value="Cyt_P450_E_grp-I"/>
</dbReference>
<feature type="transmembrane region" description="Helical" evidence="12">
    <location>
        <begin position="281"/>
        <end position="306"/>
    </location>
</feature>
<evidence type="ECO:0000313" key="13">
    <source>
        <dbReference type="EMBL" id="KAK1649806.1"/>
    </source>
</evidence>
<evidence type="ECO:0008006" key="15">
    <source>
        <dbReference type="Google" id="ProtNLM"/>
    </source>
</evidence>
<dbReference type="Pfam" id="PF00067">
    <property type="entry name" value="p450"/>
    <property type="match status" value="2"/>
</dbReference>
<keyword evidence="5 11" id="KW-0479">Metal-binding</keyword>
<comment type="similarity">
    <text evidence="2">Belongs to the cytochrome P450 family.</text>
</comment>
<keyword evidence="4 12" id="KW-0812">Transmembrane</keyword>
<keyword evidence="14" id="KW-1185">Reference proteome</keyword>
<protein>
    <recommendedName>
        <fullName evidence="15">Cytochrome P450</fullName>
    </recommendedName>
</protein>
<feature type="binding site" description="axial binding residue" evidence="11">
    <location>
        <position position="743"/>
    </location>
    <ligand>
        <name>heme</name>
        <dbReference type="ChEBI" id="CHEBI:30413"/>
    </ligand>
    <ligandPart>
        <name>Fe</name>
        <dbReference type="ChEBI" id="CHEBI:18248"/>
    </ligandPart>
</feature>
<accession>A0AAD8SCR0</accession>
<evidence type="ECO:0000256" key="12">
    <source>
        <dbReference type="SAM" id="Phobius"/>
    </source>
</evidence>
<keyword evidence="8 11" id="KW-0408">Iron</keyword>
<dbReference type="GO" id="GO:0004497">
    <property type="term" value="F:monooxygenase activity"/>
    <property type="evidence" value="ECO:0007669"/>
    <property type="project" value="UniProtKB-KW"/>
</dbReference>
<dbReference type="InterPro" id="IPR017972">
    <property type="entry name" value="Cyt_P450_CS"/>
</dbReference>
<comment type="cofactor">
    <cofactor evidence="11">
        <name>heme</name>
        <dbReference type="ChEBI" id="CHEBI:30413"/>
    </cofactor>
</comment>
<evidence type="ECO:0000256" key="10">
    <source>
        <dbReference type="ARBA" id="ARBA00023136"/>
    </source>
</evidence>
<evidence type="ECO:0000313" key="14">
    <source>
        <dbReference type="Proteomes" id="UP001231189"/>
    </source>
</evidence>
<name>A0AAD8SCR0_LOLMU</name>
<dbReference type="PANTHER" id="PTHR24282">
    <property type="entry name" value="CYTOCHROME P450 FAMILY MEMBER"/>
    <property type="match status" value="1"/>
</dbReference>
<dbReference type="PRINTS" id="PR00463">
    <property type="entry name" value="EP450I"/>
</dbReference>
<evidence type="ECO:0000256" key="1">
    <source>
        <dbReference type="ARBA" id="ARBA00004167"/>
    </source>
</evidence>
<evidence type="ECO:0000256" key="5">
    <source>
        <dbReference type="ARBA" id="ARBA00022723"/>
    </source>
</evidence>
<dbReference type="FunFam" id="1.10.630.10:FF:000029">
    <property type="entry name" value="Cytochrome P450 734A1"/>
    <property type="match status" value="1"/>
</dbReference>
<keyword evidence="3 11" id="KW-0349">Heme</keyword>
<keyword evidence="9" id="KW-0503">Monooxygenase</keyword>
<dbReference type="PANTHER" id="PTHR24282:SF135">
    <property type="entry name" value="CYTOCHROME P450 709B2"/>
    <property type="match status" value="1"/>
</dbReference>
<dbReference type="Gene3D" id="1.10.630.10">
    <property type="entry name" value="Cytochrome P450"/>
    <property type="match status" value="2"/>
</dbReference>
<dbReference type="AlphaFoldDB" id="A0AAD8SCR0"/>
<evidence type="ECO:0000256" key="11">
    <source>
        <dbReference type="PIRSR" id="PIRSR602401-1"/>
    </source>
</evidence>
<sequence>MKAEADRVELDVHDHDYLKLALPHFVKWKDQYGGPFLYWYGPKPRLCIDNYELVKQILANKSGHFMKNDAHPTFLAMFGKGLVMVEGAGWVRHRRVLNPAFAMDKLKMMTRTMVSCAGCLIKTWEDQAANNKTREIEVELSKQFQELTADVISRTAFGSSYREGKQVFHAQKELQAIMVATFLNVQIPGFRYLPTKMNIRKWMLEKKLRNTLSEMIHRRVASKESGFGDDLLGVMLEACFTKEQGEEHDKLILSIDEIIDECKTFFFAGSISAPAAMASSFALALIALLVLAVSWIWEYVVVRLIWRPYAIAKMLRIQGIHGPPYKFLKGSNEEEKRLKEEAAGLVLDVHDHNFLPRIAPHYLKWRAQYGEPFVYWSGPKPRICIFDYEVARQILSSKSGHFVKNDAHPIVLELLGKGLVLVDGIDWVRHRRVINPAFAMDKIKMMTQTMVCCAQSMVKELEDLASMNKNREFEVDFDKPLQVLTADIISHTAFGSSYKLGMEAFHAQKELQTMAMASILSLQIPGFSYLPTKRNRRKWMLEKKLKSTLMHVINSRLASQGSGYGNDLLGLMLEACTATDKEGEEEQLSLTMDEIIHECKTFFFAGYETTSILLTWTVFLLSVYPEWQERLRKEVFREVGKDSPTGDNLNKFKEMTMVLLETLRLYGPALFMQRKPITDMTVGELRIPKDYAIYIASPFMHRDKKIWGDDADKFNPLRFENGANRAAKVPHALLAFSIGPRACIGQNFAMLEAKSVMATVLQKFSFALSPRYVHAPVDLLTLQPKFGLPVVLKLLDV</sequence>
<reference evidence="13" key="1">
    <citation type="submission" date="2023-07" db="EMBL/GenBank/DDBJ databases">
        <title>A chromosome-level genome assembly of Lolium multiflorum.</title>
        <authorList>
            <person name="Chen Y."/>
            <person name="Copetti D."/>
            <person name="Kolliker R."/>
            <person name="Studer B."/>
        </authorList>
    </citation>
    <scope>NUCLEOTIDE SEQUENCE</scope>
    <source>
        <strain evidence="13">02402/16</strain>
        <tissue evidence="13">Leaf</tissue>
    </source>
</reference>
<dbReference type="SUPFAM" id="SSF48264">
    <property type="entry name" value="Cytochrome P450"/>
    <property type="match status" value="2"/>
</dbReference>
<dbReference type="GO" id="GO:0020037">
    <property type="term" value="F:heme binding"/>
    <property type="evidence" value="ECO:0007669"/>
    <property type="project" value="InterPro"/>
</dbReference>
<dbReference type="PRINTS" id="PR00385">
    <property type="entry name" value="P450"/>
</dbReference>
<evidence type="ECO:0000256" key="8">
    <source>
        <dbReference type="ARBA" id="ARBA00023004"/>
    </source>
</evidence>
<dbReference type="EMBL" id="JAUUTY010000004">
    <property type="protein sequence ID" value="KAK1649806.1"/>
    <property type="molecule type" value="Genomic_DNA"/>
</dbReference>
<keyword evidence="10 12" id="KW-0472">Membrane</keyword>
<keyword evidence="7" id="KW-0560">Oxidoreductase</keyword>
<dbReference type="PROSITE" id="PS00086">
    <property type="entry name" value="CYTOCHROME_P450"/>
    <property type="match status" value="1"/>
</dbReference>
<dbReference type="Proteomes" id="UP001231189">
    <property type="component" value="Unassembled WGS sequence"/>
</dbReference>
<dbReference type="InterPro" id="IPR001128">
    <property type="entry name" value="Cyt_P450"/>
</dbReference>
<comment type="caution">
    <text evidence="13">The sequence shown here is derived from an EMBL/GenBank/DDBJ whole genome shotgun (WGS) entry which is preliminary data.</text>
</comment>
<evidence type="ECO:0000256" key="7">
    <source>
        <dbReference type="ARBA" id="ARBA00023002"/>
    </source>
</evidence>
<proteinExistence type="inferred from homology"/>
<dbReference type="InterPro" id="IPR050665">
    <property type="entry name" value="Cytochrome_P450_Monooxygen"/>
</dbReference>
<dbReference type="GO" id="GO:0005506">
    <property type="term" value="F:iron ion binding"/>
    <property type="evidence" value="ECO:0007669"/>
    <property type="project" value="InterPro"/>
</dbReference>
<gene>
    <name evidence="13" type="ORF">QYE76_067611</name>
</gene>
<evidence type="ECO:0000256" key="6">
    <source>
        <dbReference type="ARBA" id="ARBA00022989"/>
    </source>
</evidence>
<dbReference type="GO" id="GO:0010268">
    <property type="term" value="P:brassinosteroid homeostasis"/>
    <property type="evidence" value="ECO:0007669"/>
    <property type="project" value="UniProtKB-ARBA"/>
</dbReference>
<evidence type="ECO:0000256" key="9">
    <source>
        <dbReference type="ARBA" id="ARBA00023033"/>
    </source>
</evidence>
<dbReference type="GO" id="GO:0016131">
    <property type="term" value="P:brassinosteroid metabolic process"/>
    <property type="evidence" value="ECO:0007669"/>
    <property type="project" value="UniProtKB-ARBA"/>
</dbReference>
<dbReference type="InterPro" id="IPR036396">
    <property type="entry name" value="Cyt_P450_sf"/>
</dbReference>
<organism evidence="13 14">
    <name type="scientific">Lolium multiflorum</name>
    <name type="common">Italian ryegrass</name>
    <name type="synonym">Lolium perenne subsp. multiflorum</name>
    <dbReference type="NCBI Taxonomy" id="4521"/>
    <lineage>
        <taxon>Eukaryota</taxon>
        <taxon>Viridiplantae</taxon>
        <taxon>Streptophyta</taxon>
        <taxon>Embryophyta</taxon>
        <taxon>Tracheophyta</taxon>
        <taxon>Spermatophyta</taxon>
        <taxon>Magnoliopsida</taxon>
        <taxon>Liliopsida</taxon>
        <taxon>Poales</taxon>
        <taxon>Poaceae</taxon>
        <taxon>BOP clade</taxon>
        <taxon>Pooideae</taxon>
        <taxon>Poodae</taxon>
        <taxon>Poeae</taxon>
        <taxon>Poeae Chloroplast Group 2 (Poeae type)</taxon>
        <taxon>Loliodinae</taxon>
        <taxon>Loliinae</taxon>
        <taxon>Lolium</taxon>
    </lineage>
</organism>
<dbReference type="GO" id="GO:0016705">
    <property type="term" value="F:oxidoreductase activity, acting on paired donors, with incorporation or reduction of molecular oxygen"/>
    <property type="evidence" value="ECO:0007669"/>
    <property type="project" value="InterPro"/>
</dbReference>